<evidence type="ECO:0000313" key="3">
    <source>
        <dbReference type="Proteomes" id="UP001286313"/>
    </source>
</evidence>
<reference evidence="2" key="1">
    <citation type="submission" date="2023-10" db="EMBL/GenBank/DDBJ databases">
        <title>Genome assemblies of two species of porcelain crab, Petrolisthes cinctipes and Petrolisthes manimaculis (Anomura: Porcellanidae).</title>
        <authorList>
            <person name="Angst P."/>
        </authorList>
    </citation>
    <scope>NUCLEOTIDE SEQUENCE</scope>
    <source>
        <strain evidence="2">PB745_01</strain>
        <tissue evidence="2">Gill</tissue>
    </source>
</reference>
<feature type="chain" id="PRO_5042054795" evidence="1">
    <location>
        <begin position="19"/>
        <end position="176"/>
    </location>
</feature>
<gene>
    <name evidence="2" type="ORF">Pcinc_019386</name>
</gene>
<evidence type="ECO:0000256" key="1">
    <source>
        <dbReference type="SAM" id="SignalP"/>
    </source>
</evidence>
<name>A0AAE1FM76_PETCI</name>
<keyword evidence="1" id="KW-0732">Signal</keyword>
<dbReference type="EMBL" id="JAWQEG010001922">
    <property type="protein sequence ID" value="KAK3875747.1"/>
    <property type="molecule type" value="Genomic_DNA"/>
</dbReference>
<sequence length="176" mass="20054">MLNKSLLMLLVVVGLVNADPYQPYGGSYSGATRYTRRQSYGNRGYYNYRNSGRYNSGTYDGPRVYTSEHLNPIHQNHHNPIHQNINNHHNPAHHNPTHHTIDILSPIHFNNGQTPQGNPGFDLRTQSQNYDPAHYPNIVAGYPFYDTKSAGVDAHPACPGWCYSDHNKDYYCCNKH</sequence>
<proteinExistence type="predicted"/>
<feature type="signal peptide" evidence="1">
    <location>
        <begin position="1"/>
        <end position="18"/>
    </location>
</feature>
<organism evidence="2 3">
    <name type="scientific">Petrolisthes cinctipes</name>
    <name type="common">Flat porcelain crab</name>
    <dbReference type="NCBI Taxonomy" id="88211"/>
    <lineage>
        <taxon>Eukaryota</taxon>
        <taxon>Metazoa</taxon>
        <taxon>Ecdysozoa</taxon>
        <taxon>Arthropoda</taxon>
        <taxon>Crustacea</taxon>
        <taxon>Multicrustacea</taxon>
        <taxon>Malacostraca</taxon>
        <taxon>Eumalacostraca</taxon>
        <taxon>Eucarida</taxon>
        <taxon>Decapoda</taxon>
        <taxon>Pleocyemata</taxon>
        <taxon>Anomura</taxon>
        <taxon>Galatheoidea</taxon>
        <taxon>Porcellanidae</taxon>
        <taxon>Petrolisthes</taxon>
    </lineage>
</organism>
<keyword evidence="3" id="KW-1185">Reference proteome</keyword>
<evidence type="ECO:0000313" key="2">
    <source>
        <dbReference type="EMBL" id="KAK3875747.1"/>
    </source>
</evidence>
<comment type="caution">
    <text evidence="2">The sequence shown here is derived from an EMBL/GenBank/DDBJ whole genome shotgun (WGS) entry which is preliminary data.</text>
</comment>
<dbReference type="AlphaFoldDB" id="A0AAE1FM76"/>
<protein>
    <submittedName>
        <fullName evidence="2">Uncharacterized protein</fullName>
    </submittedName>
</protein>
<accession>A0AAE1FM76</accession>
<dbReference type="Proteomes" id="UP001286313">
    <property type="component" value="Unassembled WGS sequence"/>
</dbReference>